<name>A0AAD9K7I1_9ANNE</name>
<reference evidence="2" key="1">
    <citation type="journal article" date="2023" name="Mol. Biol. Evol.">
        <title>Third-Generation Sequencing Reveals the Adaptive Role of the Epigenome in Three Deep-Sea Polychaetes.</title>
        <authorList>
            <person name="Perez M."/>
            <person name="Aroh O."/>
            <person name="Sun Y."/>
            <person name="Lan Y."/>
            <person name="Juniper S.K."/>
            <person name="Young C.R."/>
            <person name="Angers B."/>
            <person name="Qian P.Y."/>
        </authorList>
    </citation>
    <scope>NUCLEOTIDE SEQUENCE</scope>
    <source>
        <strain evidence="2">P08H-3</strain>
    </source>
</reference>
<proteinExistence type="predicted"/>
<dbReference type="InterPro" id="IPR036047">
    <property type="entry name" value="F-box-like_dom_sf"/>
</dbReference>
<evidence type="ECO:0000313" key="2">
    <source>
        <dbReference type="EMBL" id="KAK2166157.1"/>
    </source>
</evidence>
<evidence type="ECO:0000259" key="1">
    <source>
        <dbReference type="PROSITE" id="PS50181"/>
    </source>
</evidence>
<gene>
    <name evidence="2" type="ORF">LSH36_41g10000</name>
</gene>
<dbReference type="SUPFAM" id="SSF81383">
    <property type="entry name" value="F-box domain"/>
    <property type="match status" value="1"/>
</dbReference>
<accession>A0AAD9K7I1</accession>
<organism evidence="2 3">
    <name type="scientific">Paralvinella palmiformis</name>
    <dbReference type="NCBI Taxonomy" id="53620"/>
    <lineage>
        <taxon>Eukaryota</taxon>
        <taxon>Metazoa</taxon>
        <taxon>Spiralia</taxon>
        <taxon>Lophotrochozoa</taxon>
        <taxon>Annelida</taxon>
        <taxon>Polychaeta</taxon>
        <taxon>Sedentaria</taxon>
        <taxon>Canalipalpata</taxon>
        <taxon>Terebellida</taxon>
        <taxon>Terebelliformia</taxon>
        <taxon>Alvinellidae</taxon>
        <taxon>Paralvinella</taxon>
    </lineage>
</organism>
<keyword evidence="3" id="KW-1185">Reference proteome</keyword>
<dbReference type="EMBL" id="JAODUP010000041">
    <property type="protein sequence ID" value="KAK2166157.1"/>
    <property type="molecule type" value="Genomic_DNA"/>
</dbReference>
<sequence>MGIYDFSELPEVVWVKIMCSLNTADRFRVSCTCRMLNHIFYHPTIWSKATICMLSEDRLKKILPVTITKKPVQLTRKFGSYFQDLTLRLIGFIQVIPKLFFLMV</sequence>
<dbReference type="Gene3D" id="1.20.1280.50">
    <property type="match status" value="1"/>
</dbReference>
<dbReference type="Proteomes" id="UP001208570">
    <property type="component" value="Unassembled WGS sequence"/>
</dbReference>
<feature type="domain" description="F-box" evidence="1">
    <location>
        <begin position="3"/>
        <end position="49"/>
    </location>
</feature>
<dbReference type="SMART" id="SM00256">
    <property type="entry name" value="FBOX"/>
    <property type="match status" value="1"/>
</dbReference>
<protein>
    <recommendedName>
        <fullName evidence="1">F-box domain-containing protein</fullName>
    </recommendedName>
</protein>
<dbReference type="PROSITE" id="PS50181">
    <property type="entry name" value="FBOX"/>
    <property type="match status" value="1"/>
</dbReference>
<comment type="caution">
    <text evidence="2">The sequence shown here is derived from an EMBL/GenBank/DDBJ whole genome shotgun (WGS) entry which is preliminary data.</text>
</comment>
<dbReference type="AlphaFoldDB" id="A0AAD9K7I1"/>
<dbReference type="InterPro" id="IPR001810">
    <property type="entry name" value="F-box_dom"/>
</dbReference>
<dbReference type="Pfam" id="PF00646">
    <property type="entry name" value="F-box"/>
    <property type="match status" value="1"/>
</dbReference>
<evidence type="ECO:0000313" key="3">
    <source>
        <dbReference type="Proteomes" id="UP001208570"/>
    </source>
</evidence>